<gene>
    <name evidence="2" type="ORF">EB796_007775</name>
</gene>
<protein>
    <submittedName>
        <fullName evidence="2">Uncharacterized protein</fullName>
    </submittedName>
</protein>
<evidence type="ECO:0000313" key="2">
    <source>
        <dbReference type="EMBL" id="KAF6033915.1"/>
    </source>
</evidence>
<proteinExistence type="predicted"/>
<evidence type="ECO:0000313" key="3">
    <source>
        <dbReference type="Proteomes" id="UP000593567"/>
    </source>
</evidence>
<keyword evidence="3" id="KW-1185">Reference proteome</keyword>
<keyword evidence="1" id="KW-1133">Transmembrane helix</keyword>
<dbReference type="AlphaFoldDB" id="A0A7J7K6U9"/>
<keyword evidence="1" id="KW-0472">Membrane</keyword>
<sequence length="67" mass="7262">MTLLPTPVTLIIGTVSGRVISEASTNGTPNCALVATYLMWLLKLSLTFCILGLTLGVSYFYRFIMSS</sequence>
<comment type="caution">
    <text evidence="2">The sequence shown here is derived from an EMBL/GenBank/DDBJ whole genome shotgun (WGS) entry which is preliminary data.</text>
</comment>
<keyword evidence="1" id="KW-0812">Transmembrane</keyword>
<dbReference type="Proteomes" id="UP000593567">
    <property type="component" value="Unassembled WGS sequence"/>
</dbReference>
<reference evidence="2" key="1">
    <citation type="submission" date="2020-06" db="EMBL/GenBank/DDBJ databases">
        <title>Draft genome of Bugula neritina, a colonial animal packing powerful symbionts and potential medicines.</title>
        <authorList>
            <person name="Rayko M."/>
        </authorList>
    </citation>
    <scope>NUCLEOTIDE SEQUENCE [LARGE SCALE GENOMIC DNA]</scope>
    <source>
        <strain evidence="2">Kwan_BN1</strain>
    </source>
</reference>
<dbReference type="EMBL" id="VXIV02001205">
    <property type="protein sequence ID" value="KAF6033915.1"/>
    <property type="molecule type" value="Genomic_DNA"/>
</dbReference>
<evidence type="ECO:0000256" key="1">
    <source>
        <dbReference type="SAM" id="Phobius"/>
    </source>
</evidence>
<feature type="transmembrane region" description="Helical" evidence="1">
    <location>
        <begin position="37"/>
        <end position="61"/>
    </location>
</feature>
<organism evidence="2 3">
    <name type="scientific">Bugula neritina</name>
    <name type="common">Brown bryozoan</name>
    <name type="synonym">Sertularia neritina</name>
    <dbReference type="NCBI Taxonomy" id="10212"/>
    <lineage>
        <taxon>Eukaryota</taxon>
        <taxon>Metazoa</taxon>
        <taxon>Spiralia</taxon>
        <taxon>Lophotrochozoa</taxon>
        <taxon>Bryozoa</taxon>
        <taxon>Gymnolaemata</taxon>
        <taxon>Cheilostomatida</taxon>
        <taxon>Flustrina</taxon>
        <taxon>Buguloidea</taxon>
        <taxon>Bugulidae</taxon>
        <taxon>Bugula</taxon>
    </lineage>
</organism>
<name>A0A7J7K6U9_BUGNE</name>
<accession>A0A7J7K6U9</accession>